<comment type="caution">
    <text evidence="1">The sequence shown here is derived from an EMBL/GenBank/DDBJ whole genome shotgun (WGS) entry which is preliminary data.</text>
</comment>
<organism evidence="1 2">
    <name type="scientific">Mucilaginibacter polytrichastri</name>
    <dbReference type="NCBI Taxonomy" id="1302689"/>
    <lineage>
        <taxon>Bacteria</taxon>
        <taxon>Pseudomonadati</taxon>
        <taxon>Bacteroidota</taxon>
        <taxon>Sphingobacteriia</taxon>
        <taxon>Sphingobacteriales</taxon>
        <taxon>Sphingobacteriaceae</taxon>
        <taxon>Mucilaginibacter</taxon>
    </lineage>
</organism>
<evidence type="ECO:0008006" key="3">
    <source>
        <dbReference type="Google" id="ProtNLM"/>
    </source>
</evidence>
<dbReference type="Proteomes" id="UP000186720">
    <property type="component" value="Unassembled WGS sequence"/>
</dbReference>
<dbReference type="STRING" id="1302689.RG47T_5093"/>
<evidence type="ECO:0000313" key="2">
    <source>
        <dbReference type="Proteomes" id="UP000186720"/>
    </source>
</evidence>
<dbReference type="OrthoDB" id="9794241at2"/>
<dbReference type="PIRSF" id="PIRSF028451">
    <property type="entry name" value="UCP028451"/>
    <property type="match status" value="1"/>
</dbReference>
<name>A0A1Q6A6I8_9SPHI</name>
<dbReference type="InterPro" id="IPR015996">
    <property type="entry name" value="UCP028451"/>
</dbReference>
<protein>
    <recommendedName>
        <fullName evidence="3">TIGR02453 family protein</fullName>
    </recommendedName>
</protein>
<reference evidence="1 2" key="1">
    <citation type="submission" date="2016-11" db="EMBL/GenBank/DDBJ databases">
        <title>Whole Genome Sequencing of Mucilaginibacter polytrichastri RG4-7(T) isolated from the moss sample.</title>
        <authorList>
            <person name="Li Y."/>
        </authorList>
    </citation>
    <scope>NUCLEOTIDE SEQUENCE [LARGE SCALE GENOMIC DNA]</scope>
    <source>
        <strain evidence="1 2">RG4-7</strain>
    </source>
</reference>
<proteinExistence type="predicted"/>
<dbReference type="PANTHER" id="PTHR36452:SF1">
    <property type="entry name" value="DUF2461 DOMAIN-CONTAINING PROTEIN"/>
    <property type="match status" value="1"/>
</dbReference>
<dbReference type="AlphaFoldDB" id="A0A1Q6A6I8"/>
<dbReference type="NCBIfam" id="TIGR02453">
    <property type="entry name" value="TIGR02453 family protein"/>
    <property type="match status" value="1"/>
</dbReference>
<dbReference type="Pfam" id="PF09365">
    <property type="entry name" value="DUF2461"/>
    <property type="match status" value="1"/>
</dbReference>
<sequence>MISQDTLNFLKDVNLNNSREWFQDNKDRYEVARENVLDFTAAMITELAKTDLGVTDVDPKKAVKRIYRDIRFSKDKTPYKNHFGIGFSSVSTASKDTTGYYVHIMPGGSFAGGGYWQPTSEHVKAIRQEIDYNGAELKSIVDDPEYVKLFGDIRNENSLKTLPRGYEPTHTDISLLKIKDFIGMHTFTDAALQKPNSPKMVADILAKIYPLNEFLNNAIA</sequence>
<keyword evidence="2" id="KW-1185">Reference proteome</keyword>
<dbReference type="InterPro" id="IPR012808">
    <property type="entry name" value="CHP02453"/>
</dbReference>
<dbReference type="RefSeq" id="WP_074492790.1">
    <property type="nucleotide sequence ID" value="NZ_FPAM01000003.1"/>
</dbReference>
<evidence type="ECO:0000313" key="1">
    <source>
        <dbReference type="EMBL" id="OKS89609.1"/>
    </source>
</evidence>
<gene>
    <name evidence="1" type="ORF">RG47T_5093</name>
</gene>
<dbReference type="PANTHER" id="PTHR36452">
    <property type="entry name" value="CHROMOSOME 12, WHOLE GENOME SHOTGUN SEQUENCE"/>
    <property type="match status" value="1"/>
</dbReference>
<dbReference type="EMBL" id="MPPL01000001">
    <property type="protein sequence ID" value="OKS89609.1"/>
    <property type="molecule type" value="Genomic_DNA"/>
</dbReference>
<accession>A0A1Q6A6I8</accession>